<dbReference type="GO" id="GO:0005737">
    <property type="term" value="C:cytoplasm"/>
    <property type="evidence" value="ECO:0007669"/>
    <property type="project" value="TreeGrafter"/>
</dbReference>
<dbReference type="Pfam" id="PF23277">
    <property type="entry name" value="Ig_Dlec1_1"/>
    <property type="match status" value="1"/>
</dbReference>
<protein>
    <submittedName>
        <fullName evidence="3">(spotted green pufferfish) hypothetical protein</fullName>
    </submittedName>
</protein>
<feature type="non-terminal residue" evidence="3">
    <location>
        <position position="1"/>
    </location>
</feature>
<feature type="region of interest" description="Disordered" evidence="1">
    <location>
        <begin position="1244"/>
        <end position="1289"/>
    </location>
</feature>
<reference evidence="3" key="1">
    <citation type="journal article" date="2004" name="Nature">
        <title>Genome duplication in the teleost fish Tetraodon nigroviridis reveals the early vertebrate proto-karyotype.</title>
        <authorList>
            <person name="Jaillon O."/>
            <person name="Aury J.-M."/>
            <person name="Brunet F."/>
            <person name="Petit J.-L."/>
            <person name="Stange-Thomann N."/>
            <person name="Mauceli E."/>
            <person name="Bouneau L."/>
            <person name="Fischer C."/>
            <person name="Ozouf-Costaz C."/>
            <person name="Bernot A."/>
            <person name="Nicaud S."/>
            <person name="Jaffe D."/>
            <person name="Fisher S."/>
            <person name="Lutfalla G."/>
            <person name="Dossat C."/>
            <person name="Segurens B."/>
            <person name="Dasilva C."/>
            <person name="Salanoubat M."/>
            <person name="Levy M."/>
            <person name="Boudet N."/>
            <person name="Castellano S."/>
            <person name="Anthouard V."/>
            <person name="Jubin C."/>
            <person name="Castelli V."/>
            <person name="Katinka M."/>
            <person name="Vacherie B."/>
            <person name="Biemont C."/>
            <person name="Skalli Z."/>
            <person name="Cattolico L."/>
            <person name="Poulain J."/>
            <person name="De Berardinis V."/>
            <person name="Cruaud C."/>
            <person name="Duprat S."/>
            <person name="Brottier P."/>
            <person name="Coutanceau J.-P."/>
            <person name="Gouzy J."/>
            <person name="Parra G."/>
            <person name="Lardier G."/>
            <person name="Chapple C."/>
            <person name="McKernan K.J."/>
            <person name="McEwan P."/>
            <person name="Bosak S."/>
            <person name="Kellis M."/>
            <person name="Volff J.-N."/>
            <person name="Guigo R."/>
            <person name="Zody M.C."/>
            <person name="Mesirov J."/>
            <person name="Lindblad-Toh K."/>
            <person name="Birren B."/>
            <person name="Nusbaum C."/>
            <person name="Kahn D."/>
            <person name="Robinson-Rechavi M."/>
            <person name="Laudet V."/>
            <person name="Schachter V."/>
            <person name="Quetier F."/>
            <person name="Saurin W."/>
            <person name="Scarpelli C."/>
            <person name="Wincker P."/>
            <person name="Lander E.S."/>
            <person name="Weissenbach J."/>
            <person name="Roest Crollius H."/>
        </authorList>
    </citation>
    <scope>NUCLEOTIDE SEQUENCE [LARGE SCALE GENOMIC DNA]</scope>
</reference>
<sequence length="1635" mass="180170">ISHVLTSVFKDLYAKDILRGTSSNRLKTESEGSSCHNRYVEELQKIRSDYNKSIKEADMLENHIIQAKIRAEAAEKEAYERMKENGGTARDDQGQFAFLVKSAFSWCVDSSLLREHNLIAPADYLPPEAPHVEPPAAVRRDPAGHAIAYRTHLPQDDANVPIQGLVSDFSLTLDFSSDAEKRKKSPKKVMRTKMKTSIKSLGFIVPSMIQIKQPKPRALKDEQSTRDRMEDQEKLQMLKDRQNFLRNPRFLPLNAQQGVTSLIQPRSRAARPVNATGERSVFHPCPSSSEAPAPVFLAEPAAVVFTDYAVGRVYEATLELKNVTSVSQHARVIPPSTSFFSVGFGRFPGDGGMVAPGMSCKYTIRFAPDSLGDYEDSVTVEMPMENLLVVPILAKRPPPVLTIPKVLDCGYCLIGGVKFVEFQCKNVSVSAGSFCIIPKKQWPVSNLRTVARAHYSEQAPFAVGPSLFHLQSGESVVIEVVFFPTAAERSSQDFTLVCDNCQVKEITVQGEGQLIAVEFVPASEKPELPLPEETRDATAEHLVRFDPCNPHSVLQEKVIIRNNSHVELPFHWRIMKPNLHLLLPAQSAEPSQKQFHPATDDAFQVRPPAGVLAPCQDEEFLLTFCPKELRDHHSVCHLVVNDVPHPPPQPPDHSSSSLQPLQAGGKLTDVVALEIEVKGSAEPYQVLLEPCAIVITGEIFISRATHKRFLMWNHSRTRISFQWERTCSSSHIIEIEPPAGRIERNECLEFDLIVTGLKPVRVETSALCHIMHLPQPVSLAVVVTFKGPTVTPSVPSVDFGLMELGGRAQTSLSFINITHLKANWALKEPKDHKDQQILVKPSRGMLPPLATQRVNVVFSPRFCQKYDTELQFEVVNGSEFCLSVRAVVQSPLVSLLNPQLLFSELYRGVPARATVTLLNKTLLPSHFSWRNQLQGKDAKLCTATFDPSSGTLGPGCRRDVIVNFMSHTDLELPEVTALCDVQGMNSPLVLHLEAPKPEELSVAYSLPGISPAPEGVSLDFGDNVKLTSAVTKQFLMTNLTAIPTPFTIAAQYFSCSASKSKEQLGERFFQTPLGSVQAKKIEERAHSGWWPRCCKEAEAPGKDANSPLCVLTEFVSNLLANGKGAAFFVSPHTGMLGPFEAKPVDVTAYTDMWGEYRDFLICKVGRLQDTLIPVQLTVRGCPIYLQMTGPRRHDQNRSPTIRFGTHVCGGDTVSRPLHINNPTMFDIRVVWETYNVDPNARRRVEEPVGQGDAPPSPEDAEGSQPGNIHEAPERKGSSRSDGTGAPTPNVAVIMDKTLEAFQDGESGSCLLCQYQHTSRAKEEDGEGVENTFPAEEKFSPIQARPHVGTVSDYPYCITPQQTVVPARGSTTVHASFTPLTLSESARQTRCSGVALGFLSLHSELAVCVPGKVVRAQGVGVEPLRVDLLAVVKPPVLSVLMEDDEKVLEFRASAGDLLRGISESEMQLRDFEVKQSLQLTNNVGTTLHFRLAALPPFLVLSHRHPVQTSNSSSLSTGGEQYLELQPTHNMQVKVVFRCSPSLLDHADQAEEDLPAEVSLIQLPNGQKKLTFQQNLLIHYSNNSQQSVPLCAHLVLPTISLSADSVHFGLCYVGQTLTRGVRLRSHGGPTSWKSTIG</sequence>
<name>Q4S528_TETNG</name>
<dbReference type="PANTHER" id="PTHR46348:SF1">
    <property type="entry name" value="DELETED IN LUNG AND ESOPHAGEAL CANCER PROTEIN 1"/>
    <property type="match status" value="1"/>
</dbReference>
<reference evidence="3" key="2">
    <citation type="submission" date="2004-02" db="EMBL/GenBank/DDBJ databases">
        <authorList>
            <consortium name="Genoscope"/>
            <consortium name="Whitehead Institute Centre for Genome Research"/>
        </authorList>
    </citation>
    <scope>NUCLEOTIDE SEQUENCE</scope>
</reference>
<proteinExistence type="predicted"/>
<feature type="domain" description="Deleted in lung and esophageal cancer protein 1 Ig-like" evidence="2">
    <location>
        <begin position="296"/>
        <end position="382"/>
    </location>
</feature>
<evidence type="ECO:0000256" key="1">
    <source>
        <dbReference type="SAM" id="MobiDB-lite"/>
    </source>
</evidence>
<dbReference type="EMBL" id="CAAE01014737">
    <property type="protein sequence ID" value="CAG04254.1"/>
    <property type="molecule type" value="Genomic_DNA"/>
</dbReference>
<gene>
    <name evidence="3" type="ORF">GSTENG00023917001</name>
</gene>
<evidence type="ECO:0000313" key="3">
    <source>
        <dbReference type="EMBL" id="CAG04254.1"/>
    </source>
</evidence>
<dbReference type="KEGG" id="tng:GSTEN00023917G001"/>
<dbReference type="InterPro" id="IPR059041">
    <property type="entry name" value="Ig_DLEC1_1"/>
</dbReference>
<dbReference type="InterPro" id="IPR033304">
    <property type="entry name" value="DLEC1"/>
</dbReference>
<comment type="caution">
    <text evidence="3">The sequence shown here is derived from an EMBL/GenBank/DDBJ whole genome shotgun (WGS) entry which is preliminary data.</text>
</comment>
<accession>Q4S528</accession>
<dbReference type="OrthoDB" id="2115465at2759"/>
<dbReference type="Pfam" id="PF23316">
    <property type="entry name" value="Ig_DLEC1_6th"/>
    <property type="match status" value="1"/>
</dbReference>
<evidence type="ECO:0000259" key="2">
    <source>
        <dbReference type="Pfam" id="PF23277"/>
    </source>
</evidence>
<dbReference type="InterPro" id="IPR013783">
    <property type="entry name" value="Ig-like_fold"/>
</dbReference>
<dbReference type="Gene3D" id="2.60.40.10">
    <property type="entry name" value="Immunoglobulins"/>
    <property type="match status" value="7"/>
</dbReference>
<dbReference type="PANTHER" id="PTHR46348">
    <property type="entry name" value="DELETED IN LUNG AND ESOPHAGEAL CANCER PROTEIN 1"/>
    <property type="match status" value="1"/>
</dbReference>
<dbReference type="GO" id="GO:0008285">
    <property type="term" value="P:negative regulation of cell population proliferation"/>
    <property type="evidence" value="ECO:0007669"/>
    <property type="project" value="InterPro"/>
</dbReference>
<dbReference type="GO" id="GO:0005929">
    <property type="term" value="C:cilium"/>
    <property type="evidence" value="ECO:0007669"/>
    <property type="project" value="TreeGrafter"/>
</dbReference>
<organism evidence="3">
    <name type="scientific">Tetraodon nigroviridis</name>
    <name type="common">Spotted green pufferfish</name>
    <name type="synonym">Chelonodon nigroviridis</name>
    <dbReference type="NCBI Taxonomy" id="99883"/>
    <lineage>
        <taxon>Eukaryota</taxon>
        <taxon>Metazoa</taxon>
        <taxon>Chordata</taxon>
        <taxon>Craniata</taxon>
        <taxon>Vertebrata</taxon>
        <taxon>Euteleostomi</taxon>
        <taxon>Actinopterygii</taxon>
        <taxon>Neopterygii</taxon>
        <taxon>Teleostei</taxon>
        <taxon>Neoteleostei</taxon>
        <taxon>Acanthomorphata</taxon>
        <taxon>Eupercaria</taxon>
        <taxon>Tetraodontiformes</taxon>
        <taxon>Tetradontoidea</taxon>
        <taxon>Tetraodontidae</taxon>
        <taxon>Tetraodon</taxon>
    </lineage>
</organism>
<dbReference type="GO" id="GO:0015631">
    <property type="term" value="F:tubulin binding"/>
    <property type="evidence" value="ECO:0007669"/>
    <property type="project" value="TreeGrafter"/>
</dbReference>